<sequence length="76" mass="8937">MIPMKKKKVEEIMKDFYEEYQKDPKGWSFWISPPPSSDDFYEAYIVHQDEAYFLKLDSIFTPNPVGIGSKLGIEEN</sequence>
<dbReference type="Proteomes" id="UP000070284">
    <property type="component" value="Unassembled WGS sequence"/>
</dbReference>
<evidence type="ECO:0000313" key="2">
    <source>
        <dbReference type="Proteomes" id="UP000070284"/>
    </source>
</evidence>
<organism evidence="1 2">
    <name type="scientific">candidate division MSBL1 archaeon SCGC-AAA259E19</name>
    <dbReference type="NCBI Taxonomy" id="1698264"/>
    <lineage>
        <taxon>Archaea</taxon>
        <taxon>Methanobacteriati</taxon>
        <taxon>Methanobacteriota</taxon>
        <taxon>candidate division MSBL1</taxon>
    </lineage>
</organism>
<evidence type="ECO:0000313" key="1">
    <source>
        <dbReference type="EMBL" id="KXA93199.1"/>
    </source>
</evidence>
<keyword evidence="2" id="KW-1185">Reference proteome</keyword>
<protein>
    <submittedName>
        <fullName evidence="1">Uncharacterized protein</fullName>
    </submittedName>
</protein>
<proteinExistence type="predicted"/>
<gene>
    <name evidence="1" type="ORF">AKJ65_06510</name>
</gene>
<reference evidence="1 2" key="1">
    <citation type="journal article" date="2016" name="Sci. Rep.">
        <title>Metabolic traits of an uncultured archaeal lineage -MSBL1- from brine pools of the Red Sea.</title>
        <authorList>
            <person name="Mwirichia R."/>
            <person name="Alam I."/>
            <person name="Rashid M."/>
            <person name="Vinu M."/>
            <person name="Ba-Alawi W."/>
            <person name="Anthony Kamau A."/>
            <person name="Kamanda Ngugi D."/>
            <person name="Goker M."/>
            <person name="Klenk H.P."/>
            <person name="Bajic V."/>
            <person name="Stingl U."/>
        </authorList>
    </citation>
    <scope>NUCLEOTIDE SEQUENCE [LARGE SCALE GENOMIC DNA]</scope>
    <source>
        <strain evidence="1">SCGC-AAA259E19</strain>
    </source>
</reference>
<comment type="caution">
    <text evidence="1">The sequence shown here is derived from an EMBL/GenBank/DDBJ whole genome shotgun (WGS) entry which is preliminary data.</text>
</comment>
<name>A0A133UGA1_9EURY</name>
<feature type="non-terminal residue" evidence="1">
    <location>
        <position position="76"/>
    </location>
</feature>
<dbReference type="AlphaFoldDB" id="A0A133UGA1"/>
<accession>A0A133UGA1</accession>
<dbReference type="EMBL" id="LHXO01000117">
    <property type="protein sequence ID" value="KXA93199.1"/>
    <property type="molecule type" value="Genomic_DNA"/>
</dbReference>